<gene>
    <name evidence="1" type="ORF">D9756_010736</name>
</gene>
<comment type="caution">
    <text evidence="1">The sequence shown here is derived from an EMBL/GenBank/DDBJ whole genome shotgun (WGS) entry which is preliminary data.</text>
</comment>
<proteinExistence type="predicted"/>
<organism evidence="1 2">
    <name type="scientific">Leucocoprinus leucothites</name>
    <dbReference type="NCBI Taxonomy" id="201217"/>
    <lineage>
        <taxon>Eukaryota</taxon>
        <taxon>Fungi</taxon>
        <taxon>Dikarya</taxon>
        <taxon>Basidiomycota</taxon>
        <taxon>Agaricomycotina</taxon>
        <taxon>Agaricomycetes</taxon>
        <taxon>Agaricomycetidae</taxon>
        <taxon>Agaricales</taxon>
        <taxon>Agaricineae</taxon>
        <taxon>Agaricaceae</taxon>
        <taxon>Leucocoprinus</taxon>
    </lineage>
</organism>
<name>A0A8H5CU93_9AGAR</name>
<protein>
    <submittedName>
        <fullName evidence="1">Uncharacterized protein</fullName>
    </submittedName>
</protein>
<accession>A0A8H5CU93</accession>
<dbReference type="Proteomes" id="UP000559027">
    <property type="component" value="Unassembled WGS sequence"/>
</dbReference>
<reference evidence="1 2" key="1">
    <citation type="journal article" date="2020" name="ISME J.">
        <title>Uncovering the hidden diversity of litter-decomposition mechanisms in mushroom-forming fungi.</title>
        <authorList>
            <person name="Floudas D."/>
            <person name="Bentzer J."/>
            <person name="Ahren D."/>
            <person name="Johansson T."/>
            <person name="Persson P."/>
            <person name="Tunlid A."/>
        </authorList>
    </citation>
    <scope>NUCLEOTIDE SEQUENCE [LARGE SCALE GENOMIC DNA]</scope>
    <source>
        <strain evidence="1 2">CBS 146.42</strain>
    </source>
</reference>
<dbReference type="EMBL" id="JAACJO010000021">
    <property type="protein sequence ID" value="KAF5348171.1"/>
    <property type="molecule type" value="Genomic_DNA"/>
</dbReference>
<evidence type="ECO:0000313" key="1">
    <source>
        <dbReference type="EMBL" id="KAF5348171.1"/>
    </source>
</evidence>
<evidence type="ECO:0000313" key="2">
    <source>
        <dbReference type="Proteomes" id="UP000559027"/>
    </source>
</evidence>
<dbReference type="AlphaFoldDB" id="A0A8H5CU93"/>
<keyword evidence="2" id="KW-1185">Reference proteome</keyword>
<sequence>MNNTNAVESQNLKTPMADFTFAISTLIYVPGMGIGSPGAGTANRRCPIGSRCKDIVSAIAPAAAVTGGASILRIASGAGGGREGEEEEDVDWAACYIEDLMERNLYLVWTGLESMVFELACRFRLFRTHINQL</sequence>